<evidence type="ECO:0000313" key="2">
    <source>
        <dbReference type="EMBL" id="OMJ27653.1"/>
    </source>
</evidence>
<sequence length="247" mass="26705">MKCCFCSHWFEIHTDPKNAKYEVVRGAFKKNEDFENDIDDGTVFQGLENDKKNSLDLVRSSFAAMKKNSSSASEKGVFKDLNNSGRGAGYISTDKSPRTGDTAAKLAAADTRTSGARALPAIAVTTPLGMVLKSKALVSTSPFNKPQTSAKSMARARDATRPTTNILELATARFRRRHAATPITKAKAKSHAHVRGRGYERGSERRDSCTIQNGNCSSDPSTKPSVCNNHQATDALLSIIAYDSSSP</sequence>
<feature type="compositionally biased region" description="Polar residues" evidence="1">
    <location>
        <begin position="209"/>
        <end position="224"/>
    </location>
</feature>
<organism evidence="2 3">
    <name type="scientific">Smittium culicis</name>
    <dbReference type="NCBI Taxonomy" id="133412"/>
    <lineage>
        <taxon>Eukaryota</taxon>
        <taxon>Fungi</taxon>
        <taxon>Fungi incertae sedis</taxon>
        <taxon>Zoopagomycota</taxon>
        <taxon>Kickxellomycotina</taxon>
        <taxon>Harpellomycetes</taxon>
        <taxon>Harpellales</taxon>
        <taxon>Legeriomycetaceae</taxon>
        <taxon>Smittium</taxon>
    </lineage>
</organism>
<keyword evidence="3" id="KW-1185">Reference proteome</keyword>
<reference evidence="3" key="1">
    <citation type="submission" date="2017-01" db="EMBL/GenBank/DDBJ databases">
        <authorList>
            <person name="Wang Y."/>
            <person name="White M."/>
            <person name="Kvist S."/>
            <person name="Moncalvo J.-M."/>
        </authorList>
    </citation>
    <scope>NUCLEOTIDE SEQUENCE [LARGE SCALE GENOMIC DNA]</scope>
    <source>
        <strain evidence="3">ID-206-W2</strain>
    </source>
</reference>
<name>A0A1R1YL81_9FUNG</name>
<dbReference type="Proteomes" id="UP000187429">
    <property type="component" value="Unassembled WGS sequence"/>
</dbReference>
<feature type="compositionally biased region" description="Basic and acidic residues" evidence="1">
    <location>
        <begin position="197"/>
        <end position="208"/>
    </location>
</feature>
<proteinExistence type="predicted"/>
<comment type="caution">
    <text evidence="2">The sequence shown here is derived from an EMBL/GenBank/DDBJ whole genome shotgun (WGS) entry which is preliminary data.</text>
</comment>
<dbReference type="EMBL" id="LSSM01000895">
    <property type="protein sequence ID" value="OMJ27653.1"/>
    <property type="molecule type" value="Genomic_DNA"/>
</dbReference>
<protein>
    <submittedName>
        <fullName evidence="2">Uncharacterized protein</fullName>
    </submittedName>
</protein>
<dbReference type="OrthoDB" id="360327at2759"/>
<gene>
    <name evidence="2" type="ORF">AYI69_g2901</name>
</gene>
<evidence type="ECO:0000313" key="3">
    <source>
        <dbReference type="Proteomes" id="UP000187429"/>
    </source>
</evidence>
<accession>A0A1R1YL81</accession>
<dbReference type="AlphaFoldDB" id="A0A1R1YL81"/>
<evidence type="ECO:0000256" key="1">
    <source>
        <dbReference type="SAM" id="MobiDB-lite"/>
    </source>
</evidence>
<feature type="region of interest" description="Disordered" evidence="1">
    <location>
        <begin position="189"/>
        <end position="224"/>
    </location>
</feature>